<comment type="caution">
    <text evidence="3">The sequence shown here is derived from an EMBL/GenBank/DDBJ whole genome shotgun (WGS) entry which is preliminary data.</text>
</comment>
<reference evidence="3 4" key="1">
    <citation type="submission" date="2023-08" db="EMBL/GenBank/DDBJ databases">
        <title>A Necator americanus chromosomal reference genome.</title>
        <authorList>
            <person name="Ilik V."/>
            <person name="Petrzelkova K.J."/>
            <person name="Pardy F."/>
            <person name="Fuh T."/>
            <person name="Niatou-Singa F.S."/>
            <person name="Gouil Q."/>
            <person name="Baker L."/>
            <person name="Ritchie M.E."/>
            <person name="Jex A.R."/>
            <person name="Gazzola D."/>
            <person name="Li H."/>
            <person name="Toshio Fujiwara R."/>
            <person name="Zhan B."/>
            <person name="Aroian R.V."/>
            <person name="Pafco B."/>
            <person name="Schwarz E.M."/>
        </authorList>
    </citation>
    <scope>NUCLEOTIDE SEQUENCE [LARGE SCALE GENOMIC DNA]</scope>
    <source>
        <strain evidence="3 4">Aroian</strain>
        <tissue evidence="3">Whole animal</tissue>
    </source>
</reference>
<evidence type="ECO:0000313" key="3">
    <source>
        <dbReference type="EMBL" id="KAK6745185.1"/>
    </source>
</evidence>
<accession>A0ABR1D5P3</accession>
<dbReference type="InterPro" id="IPR011333">
    <property type="entry name" value="SKP1/BTB/POZ_sf"/>
</dbReference>
<evidence type="ECO:0000313" key="4">
    <source>
        <dbReference type="Proteomes" id="UP001303046"/>
    </source>
</evidence>
<dbReference type="PROSITE" id="PS50097">
    <property type="entry name" value="BTB"/>
    <property type="match status" value="1"/>
</dbReference>
<dbReference type="Gene3D" id="2.60.210.10">
    <property type="entry name" value="Apoptosis, Tumor Necrosis Factor Receptor Associated Protein 2, Chain A"/>
    <property type="match status" value="1"/>
</dbReference>
<evidence type="ECO:0000259" key="2">
    <source>
        <dbReference type="PROSITE" id="PS50144"/>
    </source>
</evidence>
<dbReference type="PANTHER" id="PTHR24413">
    <property type="entry name" value="SPECKLE-TYPE POZ PROTEIN"/>
    <property type="match status" value="1"/>
</dbReference>
<dbReference type="Pfam" id="PF22486">
    <property type="entry name" value="MATH_2"/>
    <property type="match status" value="1"/>
</dbReference>
<protein>
    <recommendedName>
        <fullName evidence="5">BTB/POZ domain protein</fullName>
    </recommendedName>
</protein>
<name>A0ABR1D5P3_NECAM</name>
<evidence type="ECO:0000259" key="1">
    <source>
        <dbReference type="PROSITE" id="PS50097"/>
    </source>
</evidence>
<feature type="domain" description="MATH" evidence="2">
    <location>
        <begin position="43"/>
        <end position="101"/>
    </location>
</feature>
<proteinExistence type="predicted"/>
<dbReference type="Pfam" id="PF00651">
    <property type="entry name" value="BTB"/>
    <property type="match status" value="1"/>
</dbReference>
<dbReference type="InterPro" id="IPR008974">
    <property type="entry name" value="TRAF-like"/>
</dbReference>
<dbReference type="PROSITE" id="PS50144">
    <property type="entry name" value="MATH"/>
    <property type="match status" value="1"/>
</dbReference>
<evidence type="ECO:0008006" key="5">
    <source>
        <dbReference type="Google" id="ProtNLM"/>
    </source>
</evidence>
<dbReference type="SMART" id="SM00225">
    <property type="entry name" value="BTB"/>
    <property type="match status" value="1"/>
</dbReference>
<dbReference type="SUPFAM" id="SSF54695">
    <property type="entry name" value="POZ domain"/>
    <property type="match status" value="1"/>
</dbReference>
<organism evidence="3 4">
    <name type="scientific">Necator americanus</name>
    <name type="common">Human hookworm</name>
    <dbReference type="NCBI Taxonomy" id="51031"/>
    <lineage>
        <taxon>Eukaryota</taxon>
        <taxon>Metazoa</taxon>
        <taxon>Ecdysozoa</taxon>
        <taxon>Nematoda</taxon>
        <taxon>Chromadorea</taxon>
        <taxon>Rhabditida</taxon>
        <taxon>Rhabditina</taxon>
        <taxon>Rhabditomorpha</taxon>
        <taxon>Strongyloidea</taxon>
        <taxon>Ancylostomatidae</taxon>
        <taxon>Bunostominae</taxon>
        <taxon>Necator</taxon>
    </lineage>
</organism>
<feature type="domain" description="BTB" evidence="1">
    <location>
        <begin position="227"/>
        <end position="287"/>
    </location>
</feature>
<keyword evidence="4" id="KW-1185">Reference proteome</keyword>
<dbReference type="EMBL" id="JAVFWL010000003">
    <property type="protein sequence ID" value="KAK6745185.1"/>
    <property type="molecule type" value="Genomic_DNA"/>
</dbReference>
<gene>
    <name evidence="3" type="primary">Necator_chrIII.g12495</name>
    <name evidence="3" type="ORF">RB195_011729</name>
</gene>
<sequence length="404" mass="45777">MSQSSSVVSADEFEQHQEDLMPSTCGPSKVTTCGCVTRFDTADFHYTWVIEDFSALMELHAIGEYITSKSFGDNNHEFVLKLFPAGKDDDCGGYISLYLQIINCPNQKVQLRIRFSVDTPEGIRECSLNKSVLSINRGGIITASKFFHSDIVKSRFLRRGPREALNVNADITVFLESKTTSTQDLINRDWDDEEMVLSSSYDLPVECAATSQISDVLPAMLSSGRFADFVVVVEGREFNLHRSVLAATSQYFNAMLKAQTLEASEGRVELKDVSADVFETIVRYTYDVKRPQADEITMDLIKAVDMLMMDSLKTHCCAALLRDVNISNFAFRLQVSDFLNDDRLFRRLVSFLASNRKSVVTHPDWIELKNVHPKLTTRVLEAAWTYAETLLPYIRPPKRRRFGH</sequence>
<dbReference type="Gene3D" id="3.30.710.10">
    <property type="entry name" value="Potassium Channel Kv1.1, Chain A"/>
    <property type="match status" value="1"/>
</dbReference>
<dbReference type="Gene3D" id="1.25.40.420">
    <property type="match status" value="1"/>
</dbReference>
<dbReference type="SUPFAM" id="SSF49599">
    <property type="entry name" value="TRAF domain-like"/>
    <property type="match status" value="1"/>
</dbReference>
<dbReference type="InterPro" id="IPR002083">
    <property type="entry name" value="MATH/TRAF_dom"/>
</dbReference>
<dbReference type="Proteomes" id="UP001303046">
    <property type="component" value="Unassembled WGS sequence"/>
</dbReference>
<dbReference type="InterPro" id="IPR000210">
    <property type="entry name" value="BTB/POZ_dom"/>
</dbReference>